<sequence>MKKNRLDARMITIMGLLIALMVTLSRLVSFETPLLKISVTFIPQVIMGILFGPFWTGVGSVLADVVGMALFPKSVFFIGFTLNAFIEGAIYGFFFYRKEITWKNAILATLSVTVFVSLILTPLWLVIMYQVPMNWVFWGPRLLKAIIWLPIQSTMIYVIGRAMPYKRILRSLTTHTK</sequence>
<keyword evidence="1" id="KW-0812">Transmembrane</keyword>
<protein>
    <submittedName>
        <fullName evidence="4">Folate ECF transporter</fullName>
    </submittedName>
    <submittedName>
        <fullName evidence="3">Folate family ECF transporter S component</fullName>
    </submittedName>
    <submittedName>
        <fullName evidence="2">Integral membrane protein</fullName>
    </submittedName>
</protein>
<feature type="transmembrane region" description="Helical" evidence="1">
    <location>
        <begin position="75"/>
        <end position="94"/>
    </location>
</feature>
<dbReference type="OrthoDB" id="4624at2"/>
<reference evidence="3 9" key="4">
    <citation type="submission" date="2020-04" db="EMBL/GenBank/DDBJ databases">
        <authorList>
            <person name="Abaymova A."/>
            <person name="Teymurazov M."/>
            <person name="Tazyna O."/>
            <person name="Chatushin Y."/>
            <person name="Svetoch E."/>
            <person name="Pereligyn V."/>
            <person name="Pohylenko V."/>
            <person name="Platonov M."/>
            <person name="Kartsev N."/>
            <person name="Skryabin Y."/>
            <person name="Sizova A."/>
            <person name="Solomentsev V."/>
            <person name="Kislichkina A."/>
            <person name="Bogun A."/>
        </authorList>
    </citation>
    <scope>NUCLEOTIDE SEQUENCE [LARGE SCALE GENOMIC DNA]</scope>
    <source>
        <strain evidence="3">SCPM-O-B-8398</strain>
        <strain evidence="9">SCPM-O-B-8398 (E28)</strain>
    </source>
</reference>
<dbReference type="Proteomes" id="UP000244022">
    <property type="component" value="Unassembled WGS sequence"/>
</dbReference>
<feature type="transmembrane region" description="Helical" evidence="1">
    <location>
        <begin position="34"/>
        <end position="55"/>
    </location>
</feature>
<dbReference type="Proteomes" id="UP000557857">
    <property type="component" value="Unassembled WGS sequence"/>
</dbReference>
<reference evidence="5 7" key="2">
    <citation type="submission" date="2018-03" db="EMBL/GenBank/DDBJ databases">
        <title>Draft genome sequences of four Enterococcus mundtii strains isolated from beef slaughterhouses in Kenya.</title>
        <authorList>
            <person name="Wambui J."/>
            <person name="Stevens M."/>
            <person name="Njage P."/>
            <person name="Stephan R."/>
            <person name="Tasara T."/>
        </authorList>
    </citation>
    <scope>NUCLEOTIDE SEQUENCE [LARGE SCALE GENOMIC DNA]</scope>
    <source>
        <strain evidence="5 7">H18-EM</strain>
    </source>
</reference>
<dbReference type="Proteomes" id="UP000189299">
    <property type="component" value="Unassembled WGS sequence"/>
</dbReference>
<dbReference type="InterPro" id="IPR024529">
    <property type="entry name" value="ECF_trnsprt_substrate-spec"/>
</dbReference>
<keyword evidence="1" id="KW-0472">Membrane</keyword>
<dbReference type="InterPro" id="IPR030949">
    <property type="entry name" value="ECF_S_folate_fam"/>
</dbReference>
<dbReference type="EMBL" id="AP019810">
    <property type="protein sequence ID" value="BBM15476.1"/>
    <property type="molecule type" value="Genomic_DNA"/>
</dbReference>
<evidence type="ECO:0000313" key="3">
    <source>
        <dbReference type="EMBL" id="NMP57607.1"/>
    </source>
</evidence>
<name>A0A1A6GAU7_ENTMU</name>
<dbReference type="NCBIfam" id="TIGR04518">
    <property type="entry name" value="ECF_S_folT_fam"/>
    <property type="match status" value="1"/>
</dbReference>
<dbReference type="EMBL" id="JABCAG010000007">
    <property type="protein sequence ID" value="NMP57607.1"/>
    <property type="molecule type" value="Genomic_DNA"/>
</dbReference>
<dbReference type="Proteomes" id="UP000509460">
    <property type="component" value="Chromosome"/>
</dbReference>
<dbReference type="Pfam" id="PF12822">
    <property type="entry name" value="ECF_trnsprt"/>
    <property type="match status" value="1"/>
</dbReference>
<evidence type="ECO:0000313" key="9">
    <source>
        <dbReference type="Proteomes" id="UP000557857"/>
    </source>
</evidence>
<evidence type="ECO:0000256" key="1">
    <source>
        <dbReference type="SAM" id="Phobius"/>
    </source>
</evidence>
<dbReference type="STRING" id="53346.A5802_000210"/>
<dbReference type="AlphaFoldDB" id="A0A1A6GAU7"/>
<evidence type="ECO:0000313" key="2">
    <source>
        <dbReference type="EMBL" id="BBM15476.1"/>
    </source>
</evidence>
<proteinExistence type="predicted"/>
<gene>
    <name evidence="4" type="ORF">BTN92_07995</name>
    <name evidence="5" type="ORF">C6N14_04805</name>
    <name evidence="2" type="ORF">EM151A_2289</name>
    <name evidence="3" type="ORF">HI921_03845</name>
</gene>
<evidence type="ECO:0000313" key="7">
    <source>
        <dbReference type="Proteomes" id="UP000244022"/>
    </source>
</evidence>
<dbReference type="EMBL" id="PYGR01000013">
    <property type="protein sequence ID" value="PTO36129.1"/>
    <property type="molecule type" value="Genomic_DNA"/>
</dbReference>
<evidence type="ECO:0000313" key="5">
    <source>
        <dbReference type="EMBL" id="PTO36129.1"/>
    </source>
</evidence>
<evidence type="ECO:0000313" key="6">
    <source>
        <dbReference type="Proteomes" id="UP000189299"/>
    </source>
</evidence>
<keyword evidence="1" id="KW-1133">Transmembrane helix</keyword>
<dbReference type="GO" id="GO:0022857">
    <property type="term" value="F:transmembrane transporter activity"/>
    <property type="evidence" value="ECO:0007669"/>
    <property type="project" value="InterPro"/>
</dbReference>
<feature type="transmembrane region" description="Helical" evidence="1">
    <location>
        <begin position="142"/>
        <end position="160"/>
    </location>
</feature>
<dbReference type="Gene3D" id="1.10.1760.20">
    <property type="match status" value="1"/>
</dbReference>
<evidence type="ECO:0000313" key="4">
    <source>
        <dbReference type="EMBL" id="ONN43374.1"/>
    </source>
</evidence>
<feature type="transmembrane region" description="Helical" evidence="1">
    <location>
        <begin position="106"/>
        <end position="130"/>
    </location>
</feature>
<accession>A0A1A6GAU7</accession>
<dbReference type="RefSeq" id="WP_010736130.1">
    <property type="nucleotide sequence ID" value="NZ_AP019810.1"/>
</dbReference>
<dbReference type="EMBL" id="MSTR01000006">
    <property type="protein sequence ID" value="ONN43374.1"/>
    <property type="molecule type" value="Genomic_DNA"/>
</dbReference>
<reference evidence="4 6" key="1">
    <citation type="submission" date="2016-12" db="EMBL/GenBank/DDBJ databases">
        <authorList>
            <person name="Song W.-J."/>
            <person name="Kurnit D.M."/>
        </authorList>
    </citation>
    <scope>NUCLEOTIDE SEQUENCE [LARGE SCALE GENOMIC DNA]</scope>
    <source>
        <strain evidence="4 6">CGB1038-1_S1</strain>
    </source>
</reference>
<organism evidence="4 6">
    <name type="scientific">Enterococcus mundtii</name>
    <dbReference type="NCBI Taxonomy" id="53346"/>
    <lineage>
        <taxon>Bacteria</taxon>
        <taxon>Bacillati</taxon>
        <taxon>Bacillota</taxon>
        <taxon>Bacilli</taxon>
        <taxon>Lactobacillales</taxon>
        <taxon>Enterococcaceae</taxon>
        <taxon>Enterococcus</taxon>
    </lineage>
</organism>
<reference evidence="2 8" key="3">
    <citation type="submission" date="2019-07" db="EMBL/GenBank/DDBJ databases">
        <title>antibiotic susceptibility of plant-derived lactic acid bacteria.</title>
        <authorList>
            <person name="Sugiyama M."/>
            <person name="Noda M."/>
        </authorList>
    </citation>
    <scope>NUCLEOTIDE SEQUENCE [LARGE SCALE GENOMIC DNA]</scope>
    <source>
        <strain evidence="2 8">15-1A</strain>
    </source>
</reference>
<evidence type="ECO:0000313" key="8">
    <source>
        <dbReference type="Proteomes" id="UP000509460"/>
    </source>
</evidence>
<feature type="transmembrane region" description="Helical" evidence="1">
    <location>
        <begin position="6"/>
        <end position="27"/>
    </location>
</feature>